<gene>
    <name evidence="1" type="ORF">SAMN06269250_4248</name>
</gene>
<keyword evidence="2" id="KW-1185">Reference proteome</keyword>
<dbReference type="Gene3D" id="3.40.50.720">
    <property type="entry name" value="NAD(P)-binding Rossmann-like Domain"/>
    <property type="match status" value="1"/>
</dbReference>
<proteinExistence type="predicted"/>
<evidence type="ECO:0000313" key="1">
    <source>
        <dbReference type="EMBL" id="SOD92897.1"/>
    </source>
</evidence>
<evidence type="ECO:0000313" key="2">
    <source>
        <dbReference type="Proteomes" id="UP000219452"/>
    </source>
</evidence>
<dbReference type="Proteomes" id="UP000219452">
    <property type="component" value="Unassembled WGS sequence"/>
</dbReference>
<dbReference type="SUPFAM" id="SSF51735">
    <property type="entry name" value="NAD(P)-binding Rossmann-fold domains"/>
    <property type="match status" value="1"/>
</dbReference>
<organism evidence="1 2">
    <name type="scientific">Spirosoma fluviale</name>
    <dbReference type="NCBI Taxonomy" id="1597977"/>
    <lineage>
        <taxon>Bacteria</taxon>
        <taxon>Pseudomonadati</taxon>
        <taxon>Bacteroidota</taxon>
        <taxon>Cytophagia</taxon>
        <taxon>Cytophagales</taxon>
        <taxon>Cytophagaceae</taxon>
        <taxon>Spirosoma</taxon>
    </lineage>
</organism>
<dbReference type="AlphaFoldDB" id="A0A286GBK5"/>
<sequence>MPSCGHTSPEINCRLPLIGNTNAYIANYSTIKMNKDLQGKTALVTGPASGIGKAIALLYGQQGPT</sequence>
<dbReference type="EMBL" id="OCNH01000003">
    <property type="protein sequence ID" value="SOD92897.1"/>
    <property type="molecule type" value="Genomic_DNA"/>
</dbReference>
<accession>A0A286GBK5</accession>
<evidence type="ECO:0008006" key="3">
    <source>
        <dbReference type="Google" id="ProtNLM"/>
    </source>
</evidence>
<dbReference type="InterPro" id="IPR036291">
    <property type="entry name" value="NAD(P)-bd_dom_sf"/>
</dbReference>
<protein>
    <recommendedName>
        <fullName evidence="3">Short chain dehydrogenase</fullName>
    </recommendedName>
</protein>
<name>A0A286GBK5_9BACT</name>
<reference evidence="2" key="1">
    <citation type="submission" date="2017-09" db="EMBL/GenBank/DDBJ databases">
        <authorList>
            <person name="Varghese N."/>
            <person name="Submissions S."/>
        </authorList>
    </citation>
    <scope>NUCLEOTIDE SEQUENCE [LARGE SCALE GENOMIC DNA]</scope>
    <source>
        <strain evidence="2">DSM 29961</strain>
    </source>
</reference>